<proteinExistence type="inferred from homology"/>
<keyword evidence="2 4" id="KW-0378">Hydrolase</keyword>
<reference evidence="7" key="2">
    <citation type="submission" date="2021-04" db="EMBL/GenBank/DDBJ databases">
        <authorList>
            <person name="Gilroy R."/>
        </authorList>
    </citation>
    <scope>NUCLEOTIDE SEQUENCE</scope>
    <source>
        <strain evidence="7">B3-3758</strain>
    </source>
</reference>
<dbReference type="GO" id="GO:0016985">
    <property type="term" value="F:mannan endo-1,4-beta-mannosidase activity"/>
    <property type="evidence" value="ECO:0007669"/>
    <property type="project" value="InterPro"/>
</dbReference>
<comment type="similarity">
    <text evidence="1 4">Belongs to the glycosyl hydrolase 26 family.</text>
</comment>
<dbReference type="AlphaFoldDB" id="A0A9E2KI38"/>
<keyword evidence="5" id="KW-0732">Signal</keyword>
<dbReference type="Proteomes" id="UP000824236">
    <property type="component" value="Unassembled WGS sequence"/>
</dbReference>
<name>A0A9E2KI38_9BACE</name>
<dbReference type="PROSITE" id="PS51764">
    <property type="entry name" value="GH26"/>
    <property type="match status" value="1"/>
</dbReference>
<evidence type="ECO:0000313" key="8">
    <source>
        <dbReference type="Proteomes" id="UP000824236"/>
    </source>
</evidence>
<accession>A0A9E2KI38</accession>
<reference evidence="7" key="1">
    <citation type="journal article" date="2021" name="PeerJ">
        <title>Extensive microbial diversity within the chicken gut microbiome revealed by metagenomics and culture.</title>
        <authorList>
            <person name="Gilroy R."/>
            <person name="Ravi A."/>
            <person name="Getino M."/>
            <person name="Pursley I."/>
            <person name="Horton D.L."/>
            <person name="Alikhan N.F."/>
            <person name="Baker D."/>
            <person name="Gharbi K."/>
            <person name="Hall N."/>
            <person name="Watson M."/>
            <person name="Adriaenssens E.M."/>
            <person name="Foster-Nyarko E."/>
            <person name="Jarju S."/>
            <person name="Secka A."/>
            <person name="Antonio M."/>
            <person name="Oren A."/>
            <person name="Chaudhuri R.R."/>
            <person name="La Ragione R."/>
            <person name="Hildebrand F."/>
            <person name="Pallen M.J."/>
        </authorList>
    </citation>
    <scope>NUCLEOTIDE SEQUENCE</scope>
    <source>
        <strain evidence="7">B3-3758</strain>
    </source>
</reference>
<dbReference type="PANTHER" id="PTHR40079">
    <property type="entry name" value="MANNAN ENDO-1,4-BETA-MANNOSIDASE E-RELATED"/>
    <property type="match status" value="1"/>
</dbReference>
<evidence type="ECO:0000256" key="3">
    <source>
        <dbReference type="ARBA" id="ARBA00023295"/>
    </source>
</evidence>
<gene>
    <name evidence="7" type="ORF">H9791_08715</name>
</gene>
<sequence length="383" mass="43610">MKVCKNLCSAVLALALAACGGKAVQPEGFRPVNEKATPEVVQLLDFLYSIQGEYTLTGMHNFASGMERYDSVVHALTGKTPVVWGSDFSFNVVGDNVCDFRHCGPLNLTVPGDREQPCAVLEVTTAQQRQRIVDTAIRKHAEGRVITLMWHCCWPVNCDECDGDDIWRWADKLPTQQEWDELLTDGTPLNRAWKTQMDGVAACLKQLQEAKVPILWRPFHEMNGIWFWWCGKPGENGFKRLWIAMYNYFTRHHGLNNLLWVWDANAPRTTPGDEAGPYADYYPGNDYVDVLAADVYHSDWKQSHHDELLDLGRGKMIALGEVGDLPSAEVYEKQTGWAWFMPWGYFILNENNRRLAETIYNHPRSLTLDEMDFSGNAYALKNK</sequence>
<keyword evidence="3 4" id="KW-0326">Glycosidase</keyword>
<dbReference type="EMBL" id="JAHLFO010000118">
    <property type="protein sequence ID" value="MBU3814570.1"/>
    <property type="molecule type" value="Genomic_DNA"/>
</dbReference>
<organism evidence="7 8">
    <name type="scientific">Candidatus Bacteroides intestinipullorum</name>
    <dbReference type="NCBI Taxonomy" id="2838471"/>
    <lineage>
        <taxon>Bacteria</taxon>
        <taxon>Pseudomonadati</taxon>
        <taxon>Bacteroidota</taxon>
        <taxon>Bacteroidia</taxon>
        <taxon>Bacteroidales</taxon>
        <taxon>Bacteroidaceae</taxon>
        <taxon>Bacteroides</taxon>
    </lineage>
</organism>
<dbReference type="GO" id="GO:0006080">
    <property type="term" value="P:substituted mannan metabolic process"/>
    <property type="evidence" value="ECO:0007669"/>
    <property type="project" value="InterPro"/>
</dbReference>
<dbReference type="PANTHER" id="PTHR40079:SF4">
    <property type="entry name" value="GH26 DOMAIN-CONTAINING PROTEIN-RELATED"/>
    <property type="match status" value="1"/>
</dbReference>
<dbReference type="InterPro" id="IPR022790">
    <property type="entry name" value="GH26_dom"/>
</dbReference>
<dbReference type="Pfam" id="PF02156">
    <property type="entry name" value="Glyco_hydro_26"/>
    <property type="match status" value="1"/>
</dbReference>
<evidence type="ECO:0000256" key="2">
    <source>
        <dbReference type="ARBA" id="ARBA00022801"/>
    </source>
</evidence>
<comment type="caution">
    <text evidence="7">The sequence shown here is derived from an EMBL/GenBank/DDBJ whole genome shotgun (WGS) entry which is preliminary data.</text>
</comment>
<feature type="active site" description="Proton donor" evidence="4">
    <location>
        <position position="221"/>
    </location>
</feature>
<feature type="chain" id="PRO_5038433379" evidence="5">
    <location>
        <begin position="24"/>
        <end position="383"/>
    </location>
</feature>
<evidence type="ECO:0000313" key="7">
    <source>
        <dbReference type="EMBL" id="MBU3814570.1"/>
    </source>
</evidence>
<feature type="active site" description="Nucleophile" evidence="4">
    <location>
        <position position="321"/>
    </location>
</feature>
<evidence type="ECO:0000256" key="4">
    <source>
        <dbReference type="PROSITE-ProRule" id="PRU01100"/>
    </source>
</evidence>
<evidence type="ECO:0000256" key="1">
    <source>
        <dbReference type="ARBA" id="ARBA00007754"/>
    </source>
</evidence>
<dbReference type="PRINTS" id="PR00739">
    <property type="entry name" value="GLHYDRLASE26"/>
</dbReference>
<dbReference type="InterPro" id="IPR000805">
    <property type="entry name" value="Glyco_hydro_26"/>
</dbReference>
<protein>
    <submittedName>
        <fullName evidence="7">Glycoside hydrolase family 26 protein</fullName>
    </submittedName>
</protein>
<dbReference type="PROSITE" id="PS51257">
    <property type="entry name" value="PROKAR_LIPOPROTEIN"/>
    <property type="match status" value="1"/>
</dbReference>
<evidence type="ECO:0000259" key="6">
    <source>
        <dbReference type="PROSITE" id="PS51764"/>
    </source>
</evidence>
<dbReference type="SUPFAM" id="SSF51445">
    <property type="entry name" value="(Trans)glycosidases"/>
    <property type="match status" value="1"/>
</dbReference>
<dbReference type="Gene3D" id="3.20.20.80">
    <property type="entry name" value="Glycosidases"/>
    <property type="match status" value="1"/>
</dbReference>
<feature type="domain" description="GH26" evidence="6">
    <location>
        <begin position="38"/>
        <end position="369"/>
    </location>
</feature>
<evidence type="ECO:0000256" key="5">
    <source>
        <dbReference type="SAM" id="SignalP"/>
    </source>
</evidence>
<dbReference type="InterPro" id="IPR017853">
    <property type="entry name" value="GH"/>
</dbReference>
<feature type="signal peptide" evidence="5">
    <location>
        <begin position="1"/>
        <end position="23"/>
    </location>
</feature>